<sequence>MGGLTDDEAFFAARGFGVKIGFGKRPAVLVIDLTKGFTDAQRPLGADLSSQITVANEIITSAKNKEVPVIFTAVRYDNPNLIDAGIWAMKQKGVASLLASGDGHELDERLSANWLCIEAAWQLRGTLSLVGRSGNGSHPTSYRLKF</sequence>
<dbReference type="RefSeq" id="WP_185778819.1">
    <property type="nucleotide sequence ID" value="NZ_JACJUU010000002.1"/>
</dbReference>
<dbReference type="InterPro" id="IPR036380">
    <property type="entry name" value="Isochorismatase-like_sf"/>
</dbReference>
<dbReference type="AlphaFoldDB" id="A0A842HMR2"/>
<dbReference type="EMBL" id="JACJUU010000002">
    <property type="protein sequence ID" value="MBC2769012.1"/>
    <property type="molecule type" value="Genomic_DNA"/>
</dbReference>
<gene>
    <name evidence="1" type="ORF">GTU67_03670</name>
</gene>
<reference evidence="1 2" key="1">
    <citation type="submission" date="2020-08" db="EMBL/GenBank/DDBJ databases">
        <title>Paraeoetvoesia sp. YC-7-48 draft genome sequence.</title>
        <authorList>
            <person name="Yao L."/>
        </authorList>
    </citation>
    <scope>NUCLEOTIDE SEQUENCE [LARGE SCALE GENOMIC DNA]</scope>
    <source>
        <strain evidence="2">YC-7-48</strain>
    </source>
</reference>
<name>A0A842HMR2_9BURK</name>
<comment type="caution">
    <text evidence="1">The sequence shown here is derived from an EMBL/GenBank/DDBJ whole genome shotgun (WGS) entry which is preliminary data.</text>
</comment>
<dbReference type="Gene3D" id="3.40.50.850">
    <property type="entry name" value="Isochorismatase-like"/>
    <property type="match status" value="1"/>
</dbReference>
<evidence type="ECO:0000313" key="1">
    <source>
        <dbReference type="EMBL" id="MBC2769012.1"/>
    </source>
</evidence>
<protein>
    <submittedName>
        <fullName evidence="1">Isochorismatase family protein</fullName>
    </submittedName>
</protein>
<organism evidence="1 2">
    <name type="scientific">Pusillimonas minor</name>
    <dbReference type="NCBI Taxonomy" id="2697024"/>
    <lineage>
        <taxon>Bacteria</taxon>
        <taxon>Pseudomonadati</taxon>
        <taxon>Pseudomonadota</taxon>
        <taxon>Betaproteobacteria</taxon>
        <taxon>Burkholderiales</taxon>
        <taxon>Alcaligenaceae</taxon>
        <taxon>Pusillimonas</taxon>
    </lineage>
</organism>
<keyword evidence="2" id="KW-1185">Reference proteome</keyword>
<dbReference type="Proteomes" id="UP000545386">
    <property type="component" value="Unassembled WGS sequence"/>
</dbReference>
<evidence type="ECO:0000313" key="2">
    <source>
        <dbReference type="Proteomes" id="UP000545386"/>
    </source>
</evidence>
<accession>A0A842HMR2</accession>
<proteinExistence type="predicted"/>
<dbReference type="SUPFAM" id="SSF52499">
    <property type="entry name" value="Isochorismatase-like hydrolases"/>
    <property type="match status" value="1"/>
</dbReference>